<dbReference type="RefSeq" id="WP_080805514.1">
    <property type="nucleotide sequence ID" value="NZ_CP021983.2"/>
</dbReference>
<dbReference type="FunFam" id="3.40.50.2300:FF:000444">
    <property type="entry name" value="Sensory transduction histidine kinase"/>
    <property type="match status" value="1"/>
</dbReference>
<dbReference type="CDD" id="cd01948">
    <property type="entry name" value="EAL"/>
    <property type="match status" value="1"/>
</dbReference>
<dbReference type="SMART" id="SM00448">
    <property type="entry name" value="REC"/>
    <property type="match status" value="1"/>
</dbReference>
<dbReference type="NCBIfam" id="TIGR00254">
    <property type="entry name" value="GGDEF"/>
    <property type="match status" value="1"/>
</dbReference>
<organism evidence="5 6">
    <name type="scientific">Halomicronema hongdechloris C2206</name>
    <dbReference type="NCBI Taxonomy" id="1641165"/>
    <lineage>
        <taxon>Bacteria</taxon>
        <taxon>Bacillati</taxon>
        <taxon>Cyanobacteriota</taxon>
        <taxon>Cyanophyceae</taxon>
        <taxon>Nodosilineales</taxon>
        <taxon>Nodosilineaceae</taxon>
        <taxon>Halomicronema</taxon>
    </lineage>
</organism>
<dbReference type="EMBL" id="CP021983">
    <property type="protein sequence ID" value="ASC73775.1"/>
    <property type="molecule type" value="Genomic_DNA"/>
</dbReference>
<dbReference type="PANTHER" id="PTHR33121">
    <property type="entry name" value="CYCLIC DI-GMP PHOSPHODIESTERASE PDEF"/>
    <property type="match status" value="1"/>
</dbReference>
<feature type="domain" description="Response regulatory" evidence="2">
    <location>
        <begin position="8"/>
        <end position="124"/>
    </location>
</feature>
<dbReference type="SUPFAM" id="SSF52172">
    <property type="entry name" value="CheY-like"/>
    <property type="match status" value="1"/>
</dbReference>
<feature type="domain" description="GGDEF" evidence="4">
    <location>
        <begin position="197"/>
        <end position="330"/>
    </location>
</feature>
<dbReference type="Proteomes" id="UP000191901">
    <property type="component" value="Chromosome"/>
</dbReference>
<evidence type="ECO:0000313" key="5">
    <source>
        <dbReference type="EMBL" id="ASC73775.1"/>
    </source>
</evidence>
<dbReference type="Gene3D" id="3.20.20.450">
    <property type="entry name" value="EAL domain"/>
    <property type="match status" value="1"/>
</dbReference>
<dbReference type="InterPro" id="IPR000160">
    <property type="entry name" value="GGDEF_dom"/>
</dbReference>
<name>A0A1Z3HU27_9CYAN</name>
<dbReference type="Pfam" id="PF00563">
    <property type="entry name" value="EAL"/>
    <property type="match status" value="1"/>
</dbReference>
<evidence type="ECO:0000259" key="2">
    <source>
        <dbReference type="PROSITE" id="PS50110"/>
    </source>
</evidence>
<dbReference type="InterPro" id="IPR029787">
    <property type="entry name" value="Nucleotide_cyclase"/>
</dbReference>
<dbReference type="InterPro" id="IPR035919">
    <property type="entry name" value="EAL_sf"/>
</dbReference>
<dbReference type="PROSITE" id="PS50883">
    <property type="entry name" value="EAL"/>
    <property type="match status" value="1"/>
</dbReference>
<keyword evidence="1" id="KW-0597">Phosphoprotein</keyword>
<dbReference type="PANTHER" id="PTHR33121:SF70">
    <property type="entry name" value="SIGNALING PROTEIN YKOW"/>
    <property type="match status" value="1"/>
</dbReference>
<dbReference type="InterPro" id="IPR001789">
    <property type="entry name" value="Sig_transdc_resp-reg_receiver"/>
</dbReference>
<evidence type="ECO:0000259" key="3">
    <source>
        <dbReference type="PROSITE" id="PS50883"/>
    </source>
</evidence>
<evidence type="ECO:0000259" key="4">
    <source>
        <dbReference type="PROSITE" id="PS50887"/>
    </source>
</evidence>
<dbReference type="Gene3D" id="3.30.70.270">
    <property type="match status" value="1"/>
</dbReference>
<dbReference type="OrthoDB" id="9805474at2"/>
<keyword evidence="6" id="KW-1185">Reference proteome</keyword>
<feature type="domain" description="EAL" evidence="3">
    <location>
        <begin position="339"/>
        <end position="593"/>
    </location>
</feature>
<dbReference type="InterPro" id="IPR050706">
    <property type="entry name" value="Cyclic-di-GMP_PDE-like"/>
</dbReference>
<dbReference type="SMART" id="SM00052">
    <property type="entry name" value="EAL"/>
    <property type="match status" value="1"/>
</dbReference>
<dbReference type="PROSITE" id="PS50887">
    <property type="entry name" value="GGDEF"/>
    <property type="match status" value="1"/>
</dbReference>
<reference evidence="5 6" key="1">
    <citation type="journal article" date="2016" name="Biochim. Biophys. Acta">
        <title>Characterization of red-shifted phycobilisomes isolated from the chlorophyll f-containing cyanobacterium Halomicronema hongdechloris.</title>
        <authorList>
            <person name="Li Y."/>
            <person name="Lin Y."/>
            <person name="Garvey C.J."/>
            <person name="Birch D."/>
            <person name="Corkery R.W."/>
            <person name="Loughlin P.C."/>
            <person name="Scheer H."/>
            <person name="Willows R.D."/>
            <person name="Chen M."/>
        </authorList>
    </citation>
    <scope>NUCLEOTIDE SEQUENCE [LARGE SCALE GENOMIC DNA]</scope>
    <source>
        <strain evidence="5 6">C2206</strain>
    </source>
</reference>
<dbReference type="STRING" id="1641165.XM38_02195"/>
<gene>
    <name evidence="5" type="ORF">XM38_047470</name>
</gene>
<dbReference type="Pfam" id="PF00072">
    <property type="entry name" value="Response_reg"/>
    <property type="match status" value="1"/>
</dbReference>
<dbReference type="PROSITE" id="PS50110">
    <property type="entry name" value="RESPONSE_REGULATORY"/>
    <property type="match status" value="1"/>
</dbReference>
<evidence type="ECO:0000313" key="6">
    <source>
        <dbReference type="Proteomes" id="UP000191901"/>
    </source>
</evidence>
<dbReference type="Gene3D" id="3.40.50.2300">
    <property type="match status" value="1"/>
</dbReference>
<dbReference type="KEGG" id="hhg:XM38_047470"/>
<evidence type="ECO:0000256" key="1">
    <source>
        <dbReference type="PROSITE-ProRule" id="PRU00169"/>
    </source>
</evidence>
<dbReference type="InterPro" id="IPR011006">
    <property type="entry name" value="CheY-like_superfamily"/>
</dbReference>
<dbReference type="AlphaFoldDB" id="A0A1Z3HU27"/>
<dbReference type="InterPro" id="IPR001633">
    <property type="entry name" value="EAL_dom"/>
</dbReference>
<dbReference type="GO" id="GO:0000160">
    <property type="term" value="P:phosphorelay signal transduction system"/>
    <property type="evidence" value="ECO:0007669"/>
    <property type="project" value="InterPro"/>
</dbReference>
<dbReference type="InterPro" id="IPR043128">
    <property type="entry name" value="Rev_trsase/Diguanyl_cyclase"/>
</dbReference>
<dbReference type="Pfam" id="PF00990">
    <property type="entry name" value="GGDEF"/>
    <property type="match status" value="1"/>
</dbReference>
<feature type="modified residue" description="4-aspartylphosphate" evidence="1">
    <location>
        <position position="57"/>
    </location>
</feature>
<dbReference type="FunFam" id="3.20.20.450:FF:000001">
    <property type="entry name" value="Cyclic di-GMP phosphodiesterase yahA"/>
    <property type="match status" value="1"/>
</dbReference>
<dbReference type="GO" id="GO:0071111">
    <property type="term" value="F:cyclic-guanylate-specific phosphodiesterase activity"/>
    <property type="evidence" value="ECO:0007669"/>
    <property type="project" value="InterPro"/>
</dbReference>
<dbReference type="SUPFAM" id="SSF55073">
    <property type="entry name" value="Nucleotide cyclase"/>
    <property type="match status" value="1"/>
</dbReference>
<sequence>MIATESAIILVVDDESDNFDVIEALLANNAYQLHYASSGNKALERLDRLVPDMLLLDVMMPTMDGFEVCRQIRGNPAWQSLPIILITALDSKEDLAKGLEAGADDFISKPVNRVELRARIRSLLRIRRQQQAIEHLYQQVQSVNQQLTAFNCALERRVQERTAQLERAYFYDGLTQLPSRALLLDTIEQILRQPEPSPFALLYLDCDQFKLVNGSLGHEIGNKLLVAIASRLQSLLRRGDHLARLGEDEFCFFLQPLASVEALRQFAERVLDSFNVPFWIDGYEIYMTVCIGMTLSRAEYDHAQVPLQEADTAMYQAKYRGAGSCQLFDYQMQRSAQQRLQLEHDLRHALSNQELLACYQPIVDLTQQQIAGFEALVRWYPPTGTPRSPGEFIPCAEETGLIVPIGMVVLRQACQQLLDWQRQGYEHLFMSVNLSVRQFSHPTLVEDIDEVLRDVAIDPGCLKLEITESAIMESPDVAVALTQQLRSRRIQLSIDDFGTGYSSLSYLNRFPVDSLKIDQSFVQSMETDSKNAQIVEAVVGLGHALNIKIIAEGIETAEQLNHLCQLGCDYGQGYLLAQPLLPDQATVLLQNFDSTVAADHTPSSWRSMASP</sequence>
<proteinExistence type="predicted"/>
<accession>A0A1Z3HU27</accession>
<dbReference type="SMART" id="SM00267">
    <property type="entry name" value="GGDEF"/>
    <property type="match status" value="1"/>
</dbReference>
<dbReference type="SUPFAM" id="SSF141868">
    <property type="entry name" value="EAL domain-like"/>
    <property type="match status" value="1"/>
</dbReference>
<dbReference type="CDD" id="cd01949">
    <property type="entry name" value="GGDEF"/>
    <property type="match status" value="1"/>
</dbReference>
<protein>
    <submittedName>
        <fullName evidence="5">GGDEF domain-containing response regulator</fullName>
    </submittedName>
</protein>